<keyword evidence="1" id="KW-0132">Cell division</keyword>
<dbReference type="InterPro" id="IPR007838">
    <property type="entry name" value="Cell_div_ZapA-like"/>
</dbReference>
<gene>
    <name evidence="1" type="primary">zapA</name>
    <name evidence="1" type="ORF">ACFQ5J_11130</name>
</gene>
<dbReference type="RefSeq" id="WP_125753436.1">
    <property type="nucleotide sequence ID" value="NZ_JBHTON010000037.1"/>
</dbReference>
<keyword evidence="1" id="KW-0131">Cell cycle</keyword>
<reference evidence="2" key="1">
    <citation type="journal article" date="2019" name="Int. J. Syst. Evol. Microbiol.">
        <title>The Global Catalogue of Microorganisms (GCM) 10K type strain sequencing project: providing services to taxonomists for standard genome sequencing and annotation.</title>
        <authorList>
            <consortium name="The Broad Institute Genomics Platform"/>
            <consortium name="The Broad Institute Genome Sequencing Center for Infectious Disease"/>
            <person name="Wu L."/>
            <person name="Ma J."/>
        </authorList>
    </citation>
    <scope>NUCLEOTIDE SEQUENCE [LARGE SCALE GENOMIC DNA]</scope>
    <source>
        <strain evidence="2">CCM 8903</strain>
    </source>
</reference>
<evidence type="ECO:0000313" key="2">
    <source>
        <dbReference type="Proteomes" id="UP001597252"/>
    </source>
</evidence>
<sequence>MTEQKRRFKAEIAGKTYTIIGPGTTAHFQATTALLNQQLAQIQKLSPELSLQDAAVLLAFNALSDQVAAQAAKQLEEHEEK</sequence>
<accession>A0ABW4E7B3</accession>
<dbReference type="InterPro" id="IPR036192">
    <property type="entry name" value="Cell_div_ZapA-like_sf"/>
</dbReference>
<evidence type="ECO:0000313" key="1">
    <source>
        <dbReference type="EMBL" id="MFD1485784.1"/>
    </source>
</evidence>
<dbReference type="Proteomes" id="UP001597252">
    <property type="component" value="Unassembled WGS sequence"/>
</dbReference>
<dbReference type="GO" id="GO:0051301">
    <property type="term" value="P:cell division"/>
    <property type="evidence" value="ECO:0007669"/>
    <property type="project" value="UniProtKB-KW"/>
</dbReference>
<dbReference type="EMBL" id="JBHTON010000037">
    <property type="protein sequence ID" value="MFD1485784.1"/>
    <property type="molecule type" value="Genomic_DNA"/>
</dbReference>
<protein>
    <submittedName>
        <fullName evidence="1">Cell division protein ZapA</fullName>
    </submittedName>
</protein>
<name>A0ABW4E7B3_9LACO</name>
<dbReference type="Pfam" id="PF05164">
    <property type="entry name" value="ZapA"/>
    <property type="match status" value="1"/>
</dbReference>
<organism evidence="1 2">
    <name type="scientific">Lacticaseibacillus baoqingensis</name>
    <dbReference type="NCBI Taxonomy" id="2486013"/>
    <lineage>
        <taxon>Bacteria</taxon>
        <taxon>Bacillati</taxon>
        <taxon>Bacillota</taxon>
        <taxon>Bacilli</taxon>
        <taxon>Lactobacillales</taxon>
        <taxon>Lactobacillaceae</taxon>
        <taxon>Lacticaseibacillus</taxon>
    </lineage>
</organism>
<keyword evidence="2" id="KW-1185">Reference proteome</keyword>
<dbReference type="SUPFAM" id="SSF102829">
    <property type="entry name" value="Cell division protein ZapA-like"/>
    <property type="match status" value="1"/>
</dbReference>
<proteinExistence type="predicted"/>
<comment type="caution">
    <text evidence="1">The sequence shown here is derived from an EMBL/GenBank/DDBJ whole genome shotgun (WGS) entry which is preliminary data.</text>
</comment>